<dbReference type="Proteomes" id="UP000507470">
    <property type="component" value="Unassembled WGS sequence"/>
</dbReference>
<evidence type="ECO:0000313" key="2">
    <source>
        <dbReference type="EMBL" id="CAC5368523.1"/>
    </source>
</evidence>
<protein>
    <recommendedName>
        <fullName evidence="4">Retrotransposon gag domain-containing protein</fullName>
    </recommendedName>
</protein>
<feature type="region of interest" description="Disordered" evidence="1">
    <location>
        <begin position="153"/>
        <end position="183"/>
    </location>
</feature>
<dbReference type="EMBL" id="CACVKT020001487">
    <property type="protein sequence ID" value="CAC5368523.1"/>
    <property type="molecule type" value="Genomic_DNA"/>
</dbReference>
<evidence type="ECO:0000313" key="3">
    <source>
        <dbReference type="Proteomes" id="UP000507470"/>
    </source>
</evidence>
<evidence type="ECO:0000256" key="1">
    <source>
        <dbReference type="SAM" id="MobiDB-lite"/>
    </source>
</evidence>
<gene>
    <name evidence="2" type="ORF">MCOR_8049</name>
</gene>
<name>A0A6J8ALI2_MYTCO</name>
<keyword evidence="3" id="KW-1185">Reference proteome</keyword>
<dbReference type="OrthoDB" id="10068383at2759"/>
<reference evidence="2 3" key="1">
    <citation type="submission" date="2020-06" db="EMBL/GenBank/DDBJ databases">
        <authorList>
            <person name="Li R."/>
            <person name="Bekaert M."/>
        </authorList>
    </citation>
    <scope>NUCLEOTIDE SEQUENCE [LARGE SCALE GENOMIC DNA]</scope>
    <source>
        <strain evidence="3">wild</strain>
    </source>
</reference>
<organism evidence="2 3">
    <name type="scientific">Mytilus coruscus</name>
    <name type="common">Sea mussel</name>
    <dbReference type="NCBI Taxonomy" id="42192"/>
    <lineage>
        <taxon>Eukaryota</taxon>
        <taxon>Metazoa</taxon>
        <taxon>Spiralia</taxon>
        <taxon>Lophotrochozoa</taxon>
        <taxon>Mollusca</taxon>
        <taxon>Bivalvia</taxon>
        <taxon>Autobranchia</taxon>
        <taxon>Pteriomorphia</taxon>
        <taxon>Mytilida</taxon>
        <taxon>Mytiloidea</taxon>
        <taxon>Mytilidae</taxon>
        <taxon>Mytilinae</taxon>
        <taxon>Mytilus</taxon>
    </lineage>
</organism>
<dbReference type="PANTHER" id="PTHR33198">
    <property type="entry name" value="ANK_REP_REGION DOMAIN-CONTAINING PROTEIN-RELATED"/>
    <property type="match status" value="1"/>
</dbReference>
<dbReference type="AlphaFoldDB" id="A0A6J8ALI2"/>
<proteinExistence type="predicted"/>
<sequence length="195" mass="22285">MAASLPIFPSFPVHENNAEIRWRKWISRLENLFIGLNIKDSKRQRALLLHYAGEDLNEVFDTLDNTGEDFAAAKHKQAKQTSDETIDSFHTRLRQLAANCEFTETSKEVKSQIIQGCHSTRLKRKALREYTTLGGLISSARALELSEKQATEIEQSDKQSANAVRKGGGKRLNGPRFLKTHYGPKEKDYLQKLWR</sequence>
<accession>A0A6J8ALI2</accession>
<evidence type="ECO:0008006" key="4">
    <source>
        <dbReference type="Google" id="ProtNLM"/>
    </source>
</evidence>